<feature type="signal peptide" evidence="15">
    <location>
        <begin position="1"/>
        <end position="23"/>
    </location>
</feature>
<evidence type="ECO:0000256" key="15">
    <source>
        <dbReference type="SAM" id="SignalP"/>
    </source>
</evidence>
<evidence type="ECO:0000259" key="16">
    <source>
        <dbReference type="Pfam" id="PF07885"/>
    </source>
</evidence>
<proteinExistence type="inferred from homology"/>
<keyword evidence="7 12" id="KW-0630">Potassium</keyword>
<accession>A0A8B7NLR2</accession>
<name>A0A8B7NLR2_HYAAZ</name>
<dbReference type="OrthoDB" id="297496at2759"/>
<keyword evidence="6 12" id="KW-0631">Potassium channel</keyword>
<dbReference type="PRINTS" id="PR01095">
    <property type="entry name" value="TASKCHANNEL"/>
</dbReference>
<dbReference type="RefSeq" id="XP_018014608.1">
    <property type="nucleotide sequence ID" value="XM_018159119.2"/>
</dbReference>
<feature type="domain" description="Potassium channel" evidence="16">
    <location>
        <begin position="76"/>
        <end position="132"/>
    </location>
</feature>
<protein>
    <submittedName>
        <fullName evidence="18">Two pore potassium channel protein sup-9</fullName>
    </submittedName>
</protein>
<dbReference type="GO" id="GO:0030322">
    <property type="term" value="P:stabilization of membrane potential"/>
    <property type="evidence" value="ECO:0007669"/>
    <property type="project" value="TreeGrafter"/>
</dbReference>
<evidence type="ECO:0000256" key="12">
    <source>
        <dbReference type="PIRNR" id="PIRNR038061"/>
    </source>
</evidence>
<sequence>MRRQNVRTLSLVVVTFTYLLVGAAVFDHFESTTEENRYYLIDKVRDLMVDKYNISKLEYDFIEQVIIERRQYRGDNQWKFQGALYFVTVVVAMIGYGHSTPSTVPGKAFCIIYAGFGIPLGMVMFQSIGERLNKFISVVIKKVKRFLGCGNTEATEVNQLMVTGTLSAVVMTTGAAVFSKYEGWSYLDSFYYCFITLTTIGFGDFVALQKEDALQQPGYVVLSLIFILFGLTVVAASINLLVLRFMTINSEDARAGDLEMQAANQSVVTQDGELMAVNGKLLSANYGGGTMLHTPITTSVLSVTTVCSCTCFPKHSHYSKSPDTRNRSPSRISTLLVDPQAMLNCGHSKSSLPYDVIDNFFWNKRASI</sequence>
<dbReference type="PANTHER" id="PTHR11003:SF291">
    <property type="entry name" value="IP11374P"/>
    <property type="match status" value="1"/>
</dbReference>
<evidence type="ECO:0000256" key="3">
    <source>
        <dbReference type="ARBA" id="ARBA00022448"/>
    </source>
</evidence>
<dbReference type="Gene3D" id="1.10.287.70">
    <property type="match status" value="1"/>
</dbReference>
<evidence type="ECO:0000256" key="5">
    <source>
        <dbReference type="ARBA" id="ARBA00022692"/>
    </source>
</evidence>
<evidence type="ECO:0000313" key="17">
    <source>
        <dbReference type="Proteomes" id="UP000694843"/>
    </source>
</evidence>
<dbReference type="OMA" id="ERKRWEF"/>
<dbReference type="KEGG" id="hazt:108671562"/>
<feature type="transmembrane region" description="Helical" evidence="14">
    <location>
        <begin position="108"/>
        <end position="128"/>
    </location>
</feature>
<evidence type="ECO:0000256" key="6">
    <source>
        <dbReference type="ARBA" id="ARBA00022826"/>
    </source>
</evidence>
<dbReference type="AlphaFoldDB" id="A0A8B7NLR2"/>
<dbReference type="GO" id="GO:0015271">
    <property type="term" value="F:outward rectifier potassium channel activity"/>
    <property type="evidence" value="ECO:0007669"/>
    <property type="project" value="TreeGrafter"/>
</dbReference>
<dbReference type="PIRSF" id="PIRSF038061">
    <property type="entry name" value="K_channel_subfamily_K_type"/>
    <property type="match status" value="1"/>
</dbReference>
<dbReference type="Pfam" id="PF07885">
    <property type="entry name" value="Ion_trans_2"/>
    <property type="match status" value="2"/>
</dbReference>
<feature type="transmembrane region" description="Helical" evidence="14">
    <location>
        <begin position="78"/>
        <end position="96"/>
    </location>
</feature>
<evidence type="ECO:0000256" key="14">
    <source>
        <dbReference type="SAM" id="Phobius"/>
    </source>
</evidence>
<evidence type="ECO:0000256" key="13">
    <source>
        <dbReference type="RuleBase" id="RU003857"/>
    </source>
</evidence>
<keyword evidence="15" id="KW-0732">Signal</keyword>
<keyword evidence="17" id="KW-1185">Reference proteome</keyword>
<keyword evidence="4 12" id="KW-0633">Potassium transport</keyword>
<keyword evidence="8 14" id="KW-1133">Transmembrane helix</keyword>
<dbReference type="InterPro" id="IPR003280">
    <property type="entry name" value="2pore_dom_K_chnl"/>
</dbReference>
<evidence type="ECO:0000256" key="4">
    <source>
        <dbReference type="ARBA" id="ARBA00022538"/>
    </source>
</evidence>
<dbReference type="Proteomes" id="UP000694843">
    <property type="component" value="Unplaced"/>
</dbReference>
<dbReference type="GO" id="GO:0022841">
    <property type="term" value="F:potassium ion leak channel activity"/>
    <property type="evidence" value="ECO:0007669"/>
    <property type="project" value="TreeGrafter"/>
</dbReference>
<keyword evidence="3 12" id="KW-0813">Transport</keyword>
<feature type="transmembrane region" description="Helical" evidence="14">
    <location>
        <begin position="160"/>
        <end position="178"/>
    </location>
</feature>
<feature type="transmembrane region" description="Helical" evidence="14">
    <location>
        <begin position="220"/>
        <end position="242"/>
    </location>
</feature>
<dbReference type="PANTHER" id="PTHR11003">
    <property type="entry name" value="POTASSIUM CHANNEL, SUBFAMILY K"/>
    <property type="match status" value="1"/>
</dbReference>
<evidence type="ECO:0000256" key="1">
    <source>
        <dbReference type="ARBA" id="ARBA00004141"/>
    </source>
</evidence>
<gene>
    <name evidence="18" type="primary">LOC108671562</name>
</gene>
<evidence type="ECO:0000256" key="8">
    <source>
        <dbReference type="ARBA" id="ARBA00022989"/>
    </source>
</evidence>
<evidence type="ECO:0000256" key="7">
    <source>
        <dbReference type="ARBA" id="ARBA00022958"/>
    </source>
</evidence>
<comment type="similarity">
    <text evidence="2 13">Belongs to the two pore domain potassium channel (TC 1.A.1.8) family.</text>
</comment>
<evidence type="ECO:0000256" key="2">
    <source>
        <dbReference type="ARBA" id="ARBA00006666"/>
    </source>
</evidence>
<reference evidence="18" key="1">
    <citation type="submission" date="2025-08" db="UniProtKB">
        <authorList>
            <consortium name="RefSeq"/>
        </authorList>
    </citation>
    <scope>IDENTIFICATION</scope>
    <source>
        <tissue evidence="18">Whole organism</tissue>
    </source>
</reference>
<dbReference type="GO" id="GO:0005886">
    <property type="term" value="C:plasma membrane"/>
    <property type="evidence" value="ECO:0007669"/>
    <property type="project" value="TreeGrafter"/>
</dbReference>
<organism evidence="17 18">
    <name type="scientific">Hyalella azteca</name>
    <name type="common">Amphipod</name>
    <dbReference type="NCBI Taxonomy" id="294128"/>
    <lineage>
        <taxon>Eukaryota</taxon>
        <taxon>Metazoa</taxon>
        <taxon>Ecdysozoa</taxon>
        <taxon>Arthropoda</taxon>
        <taxon>Crustacea</taxon>
        <taxon>Multicrustacea</taxon>
        <taxon>Malacostraca</taxon>
        <taxon>Eumalacostraca</taxon>
        <taxon>Peracarida</taxon>
        <taxon>Amphipoda</taxon>
        <taxon>Senticaudata</taxon>
        <taxon>Talitrida</taxon>
        <taxon>Talitroidea</taxon>
        <taxon>Hyalellidae</taxon>
        <taxon>Hyalella</taxon>
    </lineage>
</organism>
<evidence type="ECO:0000256" key="10">
    <source>
        <dbReference type="ARBA" id="ARBA00023136"/>
    </source>
</evidence>
<dbReference type="PRINTS" id="PR01333">
    <property type="entry name" value="2POREKCHANEL"/>
</dbReference>
<dbReference type="GeneID" id="108671562"/>
<dbReference type="InterPro" id="IPR003092">
    <property type="entry name" value="2pore_dom_K_chnl_TASK"/>
</dbReference>
<dbReference type="InterPro" id="IPR013099">
    <property type="entry name" value="K_chnl_dom"/>
</dbReference>
<feature type="transmembrane region" description="Helical" evidence="14">
    <location>
        <begin position="190"/>
        <end position="208"/>
    </location>
</feature>
<comment type="subcellular location">
    <subcellularLocation>
        <location evidence="1">Membrane</location>
        <topology evidence="1">Multi-pass membrane protein</topology>
    </subcellularLocation>
</comment>
<feature type="domain" description="Potassium channel" evidence="16">
    <location>
        <begin position="169"/>
        <end position="242"/>
    </location>
</feature>
<evidence type="ECO:0000313" key="18">
    <source>
        <dbReference type="RefSeq" id="XP_018014608.1"/>
    </source>
</evidence>
<keyword evidence="9 12" id="KW-0406">Ion transport</keyword>
<keyword evidence="5 13" id="KW-0812">Transmembrane</keyword>
<dbReference type="FunFam" id="1.10.287.70:FF:000090">
    <property type="entry name" value="two pore potassium channel protein sup-9"/>
    <property type="match status" value="1"/>
</dbReference>
<evidence type="ECO:0000256" key="11">
    <source>
        <dbReference type="ARBA" id="ARBA00023303"/>
    </source>
</evidence>
<keyword evidence="11 13" id="KW-0407">Ion channel</keyword>
<keyword evidence="10 12" id="KW-0472">Membrane</keyword>
<feature type="chain" id="PRO_5034924347" evidence="15">
    <location>
        <begin position="24"/>
        <end position="368"/>
    </location>
</feature>
<dbReference type="SUPFAM" id="SSF81324">
    <property type="entry name" value="Voltage-gated potassium channels"/>
    <property type="match status" value="2"/>
</dbReference>
<evidence type="ECO:0000256" key="9">
    <source>
        <dbReference type="ARBA" id="ARBA00023065"/>
    </source>
</evidence>